<evidence type="ECO:0000256" key="1">
    <source>
        <dbReference type="SAM" id="SignalP"/>
    </source>
</evidence>
<comment type="caution">
    <text evidence="3">The sequence shown here is derived from an EMBL/GenBank/DDBJ whole genome shotgun (WGS) entry which is preliminary data.</text>
</comment>
<protein>
    <submittedName>
        <fullName evidence="3">Cupin domain-containing protein</fullName>
    </submittedName>
</protein>
<sequence length="131" mass="14102">MKLIQVMTVATLLSVSSVGVLAAKPEKTQGIEVTPLELQALGAQISVMDGYDIRARRLVINAGGTISEHSHSDRPGVVYILEGSMTEHRGDVARVVKAGDTWHESLDTVHWMENTSGKPCVVLAIDLVAQK</sequence>
<dbReference type="InterPro" id="IPR011051">
    <property type="entry name" value="RmlC_Cupin_sf"/>
</dbReference>
<feature type="domain" description="Cupin type-2" evidence="2">
    <location>
        <begin position="59"/>
        <end position="125"/>
    </location>
</feature>
<dbReference type="InterPro" id="IPR014710">
    <property type="entry name" value="RmlC-like_jellyroll"/>
</dbReference>
<dbReference type="SUPFAM" id="SSF51182">
    <property type="entry name" value="RmlC-like cupins"/>
    <property type="match status" value="1"/>
</dbReference>
<gene>
    <name evidence="3" type="ORF">O1D97_11350</name>
</gene>
<organism evidence="3 4">
    <name type="scientific">Marinomonas phaeophyticola</name>
    <dbReference type="NCBI Taxonomy" id="3004091"/>
    <lineage>
        <taxon>Bacteria</taxon>
        <taxon>Pseudomonadati</taxon>
        <taxon>Pseudomonadota</taxon>
        <taxon>Gammaproteobacteria</taxon>
        <taxon>Oceanospirillales</taxon>
        <taxon>Oceanospirillaceae</taxon>
        <taxon>Marinomonas</taxon>
    </lineage>
</organism>
<dbReference type="Proteomes" id="UP001149719">
    <property type="component" value="Unassembled WGS sequence"/>
</dbReference>
<feature type="chain" id="PRO_5047215960" evidence="1">
    <location>
        <begin position="23"/>
        <end position="131"/>
    </location>
</feature>
<dbReference type="RefSeq" id="WP_269125675.1">
    <property type="nucleotide sequence ID" value="NZ_JAPUBN010000017.1"/>
</dbReference>
<dbReference type="EMBL" id="JAPUBN010000017">
    <property type="protein sequence ID" value="MCZ2722217.1"/>
    <property type="molecule type" value="Genomic_DNA"/>
</dbReference>
<dbReference type="Pfam" id="PF07883">
    <property type="entry name" value="Cupin_2"/>
    <property type="match status" value="1"/>
</dbReference>
<dbReference type="Gene3D" id="2.60.120.10">
    <property type="entry name" value="Jelly Rolls"/>
    <property type="match status" value="1"/>
</dbReference>
<keyword evidence="4" id="KW-1185">Reference proteome</keyword>
<evidence type="ECO:0000259" key="2">
    <source>
        <dbReference type="Pfam" id="PF07883"/>
    </source>
</evidence>
<reference evidence="3" key="1">
    <citation type="submission" date="2022-12" db="EMBL/GenBank/DDBJ databases">
        <title>Marinomonas 15G1-11 sp. nov, isolated from marine algae.</title>
        <authorList>
            <person name="Butt M."/>
            <person name="Choi D.G."/>
            <person name="Kim J.M."/>
            <person name="Lee J.K."/>
            <person name="Baek J.H."/>
            <person name="Jeon C.O."/>
        </authorList>
    </citation>
    <scope>NUCLEOTIDE SEQUENCE</scope>
    <source>
        <strain evidence="3">15G1-11</strain>
    </source>
</reference>
<feature type="signal peptide" evidence="1">
    <location>
        <begin position="1"/>
        <end position="22"/>
    </location>
</feature>
<accession>A0ABT4JUZ6</accession>
<name>A0ABT4JUZ6_9GAMM</name>
<keyword evidence="1" id="KW-0732">Signal</keyword>
<evidence type="ECO:0000313" key="4">
    <source>
        <dbReference type="Proteomes" id="UP001149719"/>
    </source>
</evidence>
<dbReference type="InterPro" id="IPR013096">
    <property type="entry name" value="Cupin_2"/>
</dbReference>
<evidence type="ECO:0000313" key="3">
    <source>
        <dbReference type="EMBL" id="MCZ2722217.1"/>
    </source>
</evidence>
<proteinExistence type="predicted"/>